<reference evidence="5 6" key="1">
    <citation type="submission" date="2017-04" db="EMBL/GenBank/DDBJ databases">
        <authorList>
            <person name="Afonso C.L."/>
            <person name="Miller P.J."/>
            <person name="Scott M.A."/>
            <person name="Spackman E."/>
            <person name="Goraichik I."/>
            <person name="Dimitrov K.M."/>
            <person name="Suarez D.L."/>
            <person name="Swayne D.E."/>
        </authorList>
    </citation>
    <scope>NUCLEOTIDE SEQUENCE [LARGE SCALE GENOMIC DNA]</scope>
    <source>
        <strain evidence="5 6">KR-140</strain>
    </source>
</reference>
<dbReference type="InterPro" id="IPR036097">
    <property type="entry name" value="HisK_dim/P_sf"/>
</dbReference>
<dbReference type="AlphaFoldDB" id="A0A1W1UG68"/>
<evidence type="ECO:0000256" key="2">
    <source>
        <dbReference type="ARBA" id="ARBA00012438"/>
    </source>
</evidence>
<dbReference type="OrthoDB" id="9784397at2"/>
<evidence type="ECO:0000256" key="1">
    <source>
        <dbReference type="ARBA" id="ARBA00000085"/>
    </source>
</evidence>
<dbReference type="Gene3D" id="2.60.120.10">
    <property type="entry name" value="Jelly Rolls"/>
    <property type="match status" value="1"/>
</dbReference>
<dbReference type="Gene3D" id="3.30.565.10">
    <property type="entry name" value="Histidine kinase-like ATPase, C-terminal domain"/>
    <property type="match status" value="1"/>
</dbReference>
<name>A0A1W1UG68_9DEIO</name>
<dbReference type="CDD" id="cd00038">
    <property type="entry name" value="CAP_ED"/>
    <property type="match status" value="1"/>
</dbReference>
<keyword evidence="6" id="KW-1185">Reference proteome</keyword>
<dbReference type="GO" id="GO:0000155">
    <property type="term" value="F:phosphorelay sensor kinase activity"/>
    <property type="evidence" value="ECO:0007669"/>
    <property type="project" value="InterPro"/>
</dbReference>
<dbReference type="SMART" id="SM00387">
    <property type="entry name" value="HATPase_c"/>
    <property type="match status" value="1"/>
</dbReference>
<dbReference type="PROSITE" id="PS50109">
    <property type="entry name" value="HIS_KIN"/>
    <property type="match status" value="1"/>
</dbReference>
<dbReference type="InterPro" id="IPR003594">
    <property type="entry name" value="HATPase_dom"/>
</dbReference>
<gene>
    <name evidence="5" type="ORF">SAMN00790413_05406</name>
</gene>
<dbReference type="EC" id="2.7.13.3" evidence="2"/>
<dbReference type="SUPFAM" id="SSF51206">
    <property type="entry name" value="cAMP-binding domain-like"/>
    <property type="match status" value="1"/>
</dbReference>
<feature type="domain" description="Cyclic nucleotide-binding" evidence="3">
    <location>
        <begin position="13"/>
        <end position="61"/>
    </location>
</feature>
<dbReference type="PROSITE" id="PS50042">
    <property type="entry name" value="CNMP_BINDING_3"/>
    <property type="match status" value="1"/>
</dbReference>
<dbReference type="Proteomes" id="UP000192582">
    <property type="component" value="Unassembled WGS sequence"/>
</dbReference>
<dbReference type="RefSeq" id="WP_084045632.1">
    <property type="nucleotide sequence ID" value="NZ_FWWU01000004.1"/>
</dbReference>
<evidence type="ECO:0000313" key="5">
    <source>
        <dbReference type="EMBL" id="SMB80077.1"/>
    </source>
</evidence>
<dbReference type="PANTHER" id="PTHR43065">
    <property type="entry name" value="SENSOR HISTIDINE KINASE"/>
    <property type="match status" value="1"/>
</dbReference>
<dbReference type="PRINTS" id="PR00344">
    <property type="entry name" value="BCTRLSENSOR"/>
</dbReference>
<dbReference type="InterPro" id="IPR036890">
    <property type="entry name" value="HATPase_C_sf"/>
</dbReference>
<dbReference type="Gene3D" id="1.10.287.130">
    <property type="match status" value="1"/>
</dbReference>
<dbReference type="InterPro" id="IPR005467">
    <property type="entry name" value="His_kinase_dom"/>
</dbReference>
<evidence type="ECO:0000313" key="6">
    <source>
        <dbReference type="Proteomes" id="UP000192582"/>
    </source>
</evidence>
<proteinExistence type="predicted"/>
<dbReference type="PANTHER" id="PTHR43065:SF48">
    <property type="entry name" value="HISTIDINE KINASE"/>
    <property type="match status" value="1"/>
</dbReference>
<dbReference type="Pfam" id="PF02518">
    <property type="entry name" value="HATPase_c"/>
    <property type="match status" value="1"/>
</dbReference>
<comment type="catalytic activity">
    <reaction evidence="1">
        <text>ATP + protein L-histidine = ADP + protein N-phospho-L-histidine.</text>
        <dbReference type="EC" id="2.7.13.3"/>
    </reaction>
</comment>
<dbReference type="SUPFAM" id="SSF47384">
    <property type="entry name" value="Homodimeric domain of signal transducing histidine kinase"/>
    <property type="match status" value="1"/>
</dbReference>
<evidence type="ECO:0000259" key="4">
    <source>
        <dbReference type="PROSITE" id="PS50109"/>
    </source>
</evidence>
<dbReference type="InterPro" id="IPR014710">
    <property type="entry name" value="RmlC-like_jellyroll"/>
</dbReference>
<dbReference type="InterPro" id="IPR018490">
    <property type="entry name" value="cNMP-bd_dom_sf"/>
</dbReference>
<evidence type="ECO:0000259" key="3">
    <source>
        <dbReference type="PROSITE" id="PS50042"/>
    </source>
</evidence>
<dbReference type="EMBL" id="FWWU01000004">
    <property type="protein sequence ID" value="SMB80077.1"/>
    <property type="molecule type" value="Genomic_DNA"/>
</dbReference>
<keyword evidence="5" id="KW-0808">Transferase</keyword>
<feature type="domain" description="Histidine kinase" evidence="4">
    <location>
        <begin position="293"/>
        <end position="461"/>
    </location>
</feature>
<sequence length="461" mass="49114">MRPTLDDLRQVTVLADLPEADLAWIAEHAEVHALANGEVLVHAGDPAGHLHLMFSGQIEYTGEVGGQPIRWVVAGGEVSGLLPHSRMTHFPSTGRAVGLTRLATFPGALFGELRERIPALEPRFMAVLADRIRVAVQADEQRERLSALGKLSAGLAHELNNPAAAVRSAAAALETRLGTLPQLLRAWLEAAPEPDALEALEDAARTAMTRMDERLTPLRRSELEDEVADWLADEGVPGAAERAGTLVEGGVRLPDLTQLAAACPQGGATGVAYLEFRLASLALLRDVLHAAGRISDLVASVKTYSHMDRGGDRARADVRRGLDSTVTMLAYKLRSKKITVTREYAPDLPPVLADEGALNQVWTNLLVNAVDALPEGGHVTLKAGERGGQVAVSVIDDGPGIPPEIQGRIFEPFFTTKPVGEGSGLGLDLVSRIVMRQHGGTVRVSSQPGHTEFAVLLPAAL</sequence>
<protein>
    <recommendedName>
        <fullName evidence="2">histidine kinase</fullName>
        <ecNumber evidence="2">2.7.13.3</ecNumber>
    </recommendedName>
</protein>
<keyword evidence="5" id="KW-0418">Kinase</keyword>
<accession>A0A1W1UG68</accession>
<dbReference type="InterPro" id="IPR000595">
    <property type="entry name" value="cNMP-bd_dom"/>
</dbReference>
<dbReference type="InterPro" id="IPR004358">
    <property type="entry name" value="Sig_transdc_His_kin-like_C"/>
</dbReference>
<organism evidence="5 6">
    <name type="scientific">Deinococcus hopiensis KR-140</name>
    <dbReference type="NCBI Taxonomy" id="695939"/>
    <lineage>
        <taxon>Bacteria</taxon>
        <taxon>Thermotogati</taxon>
        <taxon>Deinococcota</taxon>
        <taxon>Deinococci</taxon>
        <taxon>Deinococcales</taxon>
        <taxon>Deinococcaceae</taxon>
        <taxon>Deinococcus</taxon>
    </lineage>
</organism>
<dbReference type="STRING" id="695939.SAMN00790413_05406"/>
<dbReference type="SUPFAM" id="SSF55874">
    <property type="entry name" value="ATPase domain of HSP90 chaperone/DNA topoisomerase II/histidine kinase"/>
    <property type="match status" value="1"/>
</dbReference>